<comment type="similarity">
    <text evidence="2">Belongs to the bacterial solute-binding protein 8 family.</text>
</comment>
<dbReference type="SUPFAM" id="SSF53807">
    <property type="entry name" value="Helical backbone' metal receptor"/>
    <property type="match status" value="1"/>
</dbReference>
<evidence type="ECO:0000259" key="6">
    <source>
        <dbReference type="PROSITE" id="PS50983"/>
    </source>
</evidence>
<keyword evidence="3" id="KW-0813">Transport</keyword>
<comment type="caution">
    <text evidence="7">The sequence shown here is derived from an EMBL/GenBank/DDBJ whole genome shotgun (WGS) entry which is preliminary data.</text>
</comment>
<feature type="chain" id="PRO_5039477598" description="Fe/B12 periplasmic-binding domain-containing protein" evidence="5">
    <location>
        <begin position="22"/>
        <end position="225"/>
    </location>
</feature>
<keyword evidence="4 5" id="KW-0732">Signal</keyword>
<feature type="domain" description="Fe/B12 periplasmic-binding" evidence="6">
    <location>
        <begin position="69"/>
        <end position="225"/>
    </location>
</feature>
<evidence type="ECO:0000256" key="1">
    <source>
        <dbReference type="ARBA" id="ARBA00004196"/>
    </source>
</evidence>
<evidence type="ECO:0000256" key="3">
    <source>
        <dbReference type="ARBA" id="ARBA00022448"/>
    </source>
</evidence>
<accession>A0A7V7QJL6</accession>
<evidence type="ECO:0000256" key="2">
    <source>
        <dbReference type="ARBA" id="ARBA00008814"/>
    </source>
</evidence>
<reference evidence="7 8" key="1">
    <citation type="submission" date="2019-09" db="EMBL/GenBank/DDBJ databases">
        <authorList>
            <person name="Valk L.C."/>
        </authorList>
    </citation>
    <scope>NUCLEOTIDE SEQUENCE [LARGE SCALE GENOMIC DNA]</scope>
    <source>
        <strain evidence="7">GalUA</strain>
    </source>
</reference>
<keyword evidence="8" id="KW-1185">Reference proteome</keyword>
<organism evidence="7 8">
    <name type="scientific">Candidatus Galacturonatibacter soehngenii</name>
    <dbReference type="NCBI Taxonomy" id="2307010"/>
    <lineage>
        <taxon>Bacteria</taxon>
        <taxon>Bacillati</taxon>
        <taxon>Bacillota</taxon>
        <taxon>Clostridia</taxon>
        <taxon>Lachnospirales</taxon>
        <taxon>Lachnospiraceae</taxon>
        <taxon>Candidatus Galacturonatibacter</taxon>
    </lineage>
</organism>
<dbReference type="GO" id="GO:0030288">
    <property type="term" value="C:outer membrane-bounded periplasmic space"/>
    <property type="evidence" value="ECO:0007669"/>
    <property type="project" value="TreeGrafter"/>
</dbReference>
<dbReference type="Pfam" id="PF01497">
    <property type="entry name" value="Peripla_BP_2"/>
    <property type="match status" value="1"/>
</dbReference>
<dbReference type="Gene3D" id="3.40.50.1980">
    <property type="entry name" value="Nitrogenase molybdenum iron protein domain"/>
    <property type="match status" value="1"/>
</dbReference>
<evidence type="ECO:0000313" key="8">
    <source>
        <dbReference type="Proteomes" id="UP000461768"/>
    </source>
</evidence>
<sequence>MYKNTKSKTLIAVLSAVMLLAACQPNSTVSQIEEGTSVSQAMEVVTKEGEDRKSITTVRGEVEVPVHPEKIVVLNNAFGDILALGVVPAGINDYWAIPGSPVEELLKDVPRVNDLEEIMALEPDLIITSFDKDEEYDKLSKIAPTVSLGQATDHINKTTKERLDFLGNLLGVDTSIVEKRVEEYNEIIELGIKQLEKSNVLGKSVTILTGSLEITLSYMVMKIHL</sequence>
<dbReference type="Proteomes" id="UP000461768">
    <property type="component" value="Unassembled WGS sequence"/>
</dbReference>
<feature type="signal peptide" evidence="5">
    <location>
        <begin position="1"/>
        <end position="21"/>
    </location>
</feature>
<gene>
    <name evidence="7" type="ORF">F7O84_09670</name>
</gene>
<evidence type="ECO:0000313" key="7">
    <source>
        <dbReference type="EMBL" id="KAB1437849.1"/>
    </source>
</evidence>
<dbReference type="RefSeq" id="WP_151144380.1">
    <property type="nucleotide sequence ID" value="NZ_WAGX01000005.1"/>
</dbReference>
<dbReference type="GO" id="GO:1901678">
    <property type="term" value="P:iron coordination entity transport"/>
    <property type="evidence" value="ECO:0007669"/>
    <property type="project" value="UniProtKB-ARBA"/>
</dbReference>
<dbReference type="PANTHER" id="PTHR30532">
    <property type="entry name" value="IRON III DICITRATE-BINDING PERIPLASMIC PROTEIN"/>
    <property type="match status" value="1"/>
</dbReference>
<evidence type="ECO:0000256" key="5">
    <source>
        <dbReference type="SAM" id="SignalP"/>
    </source>
</evidence>
<dbReference type="InterPro" id="IPR002491">
    <property type="entry name" value="ABC_transptr_periplasmic_BD"/>
</dbReference>
<dbReference type="OrthoDB" id="9793175at2"/>
<dbReference type="EMBL" id="WAGX01000005">
    <property type="protein sequence ID" value="KAB1437849.1"/>
    <property type="molecule type" value="Genomic_DNA"/>
</dbReference>
<comment type="subcellular location">
    <subcellularLocation>
        <location evidence="1">Cell envelope</location>
    </subcellularLocation>
</comment>
<protein>
    <recommendedName>
        <fullName evidence="6">Fe/B12 periplasmic-binding domain-containing protein</fullName>
    </recommendedName>
</protein>
<reference evidence="7 8" key="2">
    <citation type="submission" date="2020-02" db="EMBL/GenBank/DDBJ databases">
        <title>Candidatus Galacturonibacter soehngenii shows hetero-acetogenic catabolism of galacturonic acid but lacks a canonical carbon monoxide dehydrogenase/acetyl-CoA synthase complex.</title>
        <authorList>
            <person name="Diender M."/>
            <person name="Stouten G.R."/>
            <person name="Petersen J.F."/>
            <person name="Nielsen P.H."/>
            <person name="Dueholm M.S."/>
            <person name="Pronk J.T."/>
            <person name="Van Loosdrecht M.C.M."/>
        </authorList>
    </citation>
    <scope>NUCLEOTIDE SEQUENCE [LARGE SCALE GENOMIC DNA]</scope>
    <source>
        <strain evidence="7">GalUA</strain>
    </source>
</reference>
<dbReference type="AlphaFoldDB" id="A0A7V7QJL6"/>
<proteinExistence type="inferred from homology"/>
<evidence type="ECO:0000256" key="4">
    <source>
        <dbReference type="ARBA" id="ARBA00022729"/>
    </source>
</evidence>
<name>A0A7V7QJL6_9FIRM</name>
<dbReference type="InterPro" id="IPR051313">
    <property type="entry name" value="Bact_iron-sidero_bind"/>
</dbReference>
<dbReference type="PROSITE" id="PS51257">
    <property type="entry name" value="PROKAR_LIPOPROTEIN"/>
    <property type="match status" value="1"/>
</dbReference>
<dbReference type="PROSITE" id="PS50983">
    <property type="entry name" value="FE_B12_PBP"/>
    <property type="match status" value="1"/>
</dbReference>
<dbReference type="PANTHER" id="PTHR30532:SF29">
    <property type="entry name" value="FE(3+) DICITRATE-BINDING PERIPLASMIC PROTEIN"/>
    <property type="match status" value="1"/>
</dbReference>